<protein>
    <submittedName>
        <fullName evidence="2">Non-ATPase regulatory subunit</fullName>
    </submittedName>
</protein>
<keyword evidence="3" id="KW-1185">Reference proteome</keyword>
<dbReference type="GO" id="GO:0016887">
    <property type="term" value="F:ATP hydrolysis activity"/>
    <property type="evidence" value="ECO:0007669"/>
    <property type="project" value="InterPro"/>
</dbReference>
<dbReference type="GO" id="GO:0005524">
    <property type="term" value="F:ATP binding"/>
    <property type="evidence" value="ECO:0007669"/>
    <property type="project" value="InterPro"/>
</dbReference>
<evidence type="ECO:0000313" key="3">
    <source>
        <dbReference type="Proteomes" id="UP000594028"/>
    </source>
</evidence>
<dbReference type="Gene3D" id="3.40.50.300">
    <property type="entry name" value="P-loop containing nucleotide triphosphate hydrolases"/>
    <property type="match status" value="1"/>
</dbReference>
<reference evidence="2 3" key="1">
    <citation type="submission" date="2020-07" db="EMBL/GenBank/DDBJ databases">
        <title>Taxonomic proposal: Crassvirales, a new order of highly abundant and diverse bacterial viruses.</title>
        <authorList>
            <person name="Shkoporov A.N."/>
            <person name="Stockdale S.R."/>
            <person name="Guerin E."/>
            <person name="Ross R.P."/>
            <person name="Hill C."/>
        </authorList>
    </citation>
    <scope>NUCLEOTIDE SEQUENCE [LARGE SCALE GENOMIC DNA]</scope>
</reference>
<dbReference type="InterPro" id="IPR003959">
    <property type="entry name" value="ATPase_AAA_core"/>
</dbReference>
<dbReference type="Proteomes" id="UP000594028">
    <property type="component" value="Segment"/>
</dbReference>
<accession>A0A7M1RUW6</accession>
<dbReference type="KEGG" id="vg:65131775"/>
<dbReference type="GeneID" id="65131775"/>
<sequence length="259" mass="30095">MNTEFIKNGKEITTKQNGEDYILEAGRVYNLKFKTFKGPVLEMDGVLNLPNKLYTTEDENKFINRIVKYFNERCESNLGVLLTGLKGSGKTLMSKQLAVKVNLPIIVVDPQFDAKNLNDFFLKFNQPVVILFDEVEKNSYYWDPDDLLPFLDGVQKSGKRLVIMTCNDDSNLSNYMKDRCGRIRYIRKFKGISNDMIKTIVYDFVENTNEYKDKLTDYIINNVSVCSFDNIISFCNEIVIENYPKDFNEVIKYMNITTK</sequence>
<evidence type="ECO:0000259" key="1">
    <source>
        <dbReference type="SMART" id="SM00382"/>
    </source>
</evidence>
<dbReference type="SMART" id="SM00382">
    <property type="entry name" value="AAA"/>
    <property type="match status" value="1"/>
</dbReference>
<dbReference type="SUPFAM" id="SSF52540">
    <property type="entry name" value="P-loop containing nucleoside triphosphate hydrolases"/>
    <property type="match status" value="1"/>
</dbReference>
<dbReference type="EMBL" id="MT774408">
    <property type="protein sequence ID" value="QOR57622.1"/>
    <property type="molecule type" value="Genomic_DNA"/>
</dbReference>
<evidence type="ECO:0000313" key="2">
    <source>
        <dbReference type="EMBL" id="QOR57622.1"/>
    </source>
</evidence>
<name>A0A7M1RUW6_9CAUD</name>
<proteinExistence type="predicted"/>
<dbReference type="RefSeq" id="YP_010113262.1">
    <property type="nucleotide sequence ID" value="NC_055901.1"/>
</dbReference>
<dbReference type="Pfam" id="PF00004">
    <property type="entry name" value="AAA"/>
    <property type="match status" value="1"/>
</dbReference>
<organism evidence="2 3">
    <name type="scientific">uncultured phage cr130_1</name>
    <dbReference type="NCBI Taxonomy" id="2772092"/>
    <lineage>
        <taxon>Viruses</taxon>
        <taxon>Duplodnaviria</taxon>
        <taxon>Heunggongvirae</taxon>
        <taxon>Uroviricota</taxon>
        <taxon>Caudoviricetes</taxon>
        <taxon>Crassvirales</taxon>
        <taxon>Suoliviridae</taxon>
        <taxon>Oafivirinae</taxon>
        <taxon>Chuhaivirus</taxon>
        <taxon>Chuhaivirus simiae</taxon>
    </lineage>
</organism>
<dbReference type="InterPro" id="IPR003593">
    <property type="entry name" value="AAA+_ATPase"/>
</dbReference>
<dbReference type="InterPro" id="IPR027417">
    <property type="entry name" value="P-loop_NTPase"/>
</dbReference>
<feature type="domain" description="AAA+ ATPase" evidence="1">
    <location>
        <begin position="76"/>
        <end position="187"/>
    </location>
</feature>